<evidence type="ECO:0000256" key="6">
    <source>
        <dbReference type="ARBA" id="ARBA00030108"/>
    </source>
</evidence>
<reference evidence="9" key="2">
    <citation type="submission" date="2025-09" db="UniProtKB">
        <authorList>
            <consortium name="Ensembl"/>
        </authorList>
    </citation>
    <scope>IDENTIFICATION</scope>
</reference>
<name>A0A8D0AL62_SANLU</name>
<evidence type="ECO:0000256" key="7">
    <source>
        <dbReference type="SAM" id="Phobius"/>
    </source>
</evidence>
<feature type="transmembrane region" description="Helical" evidence="7">
    <location>
        <begin position="124"/>
        <end position="142"/>
    </location>
</feature>
<dbReference type="Ensembl" id="ENSSLUT00000058823.1">
    <property type="protein sequence ID" value="ENSSLUP00000057161.1"/>
    <property type="gene ID" value="ENSSLUG00000024657.1"/>
</dbReference>
<dbReference type="InterPro" id="IPR012674">
    <property type="entry name" value="Calycin"/>
</dbReference>
<evidence type="ECO:0000256" key="5">
    <source>
        <dbReference type="ARBA" id="ARBA00023072"/>
    </source>
</evidence>
<dbReference type="GO" id="GO:0019841">
    <property type="term" value="F:retinol binding"/>
    <property type="evidence" value="ECO:0007669"/>
    <property type="project" value="UniProtKB-KW"/>
</dbReference>
<dbReference type="GeneTree" id="ENSGT00940000155104"/>
<dbReference type="Proteomes" id="UP000694568">
    <property type="component" value="Unplaced"/>
</dbReference>
<feature type="domain" description="Lipocalin/cytosolic fatty-acid binding" evidence="8">
    <location>
        <begin position="6"/>
        <end position="115"/>
    </location>
</feature>
<dbReference type="GO" id="GO:0001947">
    <property type="term" value="P:heart looping"/>
    <property type="evidence" value="ECO:0007669"/>
    <property type="project" value="Ensembl"/>
</dbReference>
<dbReference type="Gene3D" id="2.40.128.20">
    <property type="match status" value="1"/>
</dbReference>
<comment type="similarity">
    <text evidence="2">Belongs to the calycin superfamily. Fatty-acid binding protein (FABP) family.</text>
</comment>
<accession>A0A8D0AL62</accession>
<evidence type="ECO:0000256" key="1">
    <source>
        <dbReference type="ARBA" id="ARBA00003699"/>
    </source>
</evidence>
<protein>
    <recommendedName>
        <fullName evidence="3">Cellular retinoic acid-binding protein 1</fullName>
    </recommendedName>
    <alternativeName>
        <fullName evidence="6">Cellular retinoic acid-binding protein I</fullName>
    </alternativeName>
</protein>
<keyword evidence="7" id="KW-0472">Membrane</keyword>
<evidence type="ECO:0000259" key="8">
    <source>
        <dbReference type="Pfam" id="PF00061"/>
    </source>
</evidence>
<sequence>MAEAFVGTWNLKESEKFDDYMKELGVGFATRAVGTMTKPTTIILVEGDKVTVKTQSSIKNTELNFKLGEEFDETTADDRKVKSIVNIEDGKMVHVQKWDGKETSLVREVNGNALTLVSAHTKCVHLTICVFIAFFLTVFLSLHHRHFQLEMSFANVTT</sequence>
<dbReference type="AlphaFoldDB" id="A0A8D0AL62"/>
<dbReference type="SUPFAM" id="SSF50814">
    <property type="entry name" value="Lipocalins"/>
    <property type="match status" value="1"/>
</dbReference>
<organism evidence="9 10">
    <name type="scientific">Sander lucioperca</name>
    <name type="common">Pike-perch</name>
    <name type="synonym">Perca lucioperca</name>
    <dbReference type="NCBI Taxonomy" id="283035"/>
    <lineage>
        <taxon>Eukaryota</taxon>
        <taxon>Metazoa</taxon>
        <taxon>Chordata</taxon>
        <taxon>Craniata</taxon>
        <taxon>Vertebrata</taxon>
        <taxon>Euteleostomi</taxon>
        <taxon>Actinopterygii</taxon>
        <taxon>Neopterygii</taxon>
        <taxon>Teleostei</taxon>
        <taxon>Neoteleostei</taxon>
        <taxon>Acanthomorphata</taxon>
        <taxon>Eupercaria</taxon>
        <taxon>Perciformes</taxon>
        <taxon>Percoidei</taxon>
        <taxon>Percidae</taxon>
        <taxon>Luciopercinae</taxon>
        <taxon>Sander</taxon>
    </lineage>
</organism>
<dbReference type="Pfam" id="PF00061">
    <property type="entry name" value="Lipocalin"/>
    <property type="match status" value="1"/>
</dbReference>
<evidence type="ECO:0000313" key="10">
    <source>
        <dbReference type="Proteomes" id="UP000694568"/>
    </source>
</evidence>
<dbReference type="InterPro" id="IPR000463">
    <property type="entry name" value="Fatty_acid-bd"/>
</dbReference>
<dbReference type="InterPro" id="IPR031259">
    <property type="entry name" value="ILBP"/>
</dbReference>
<comment type="function">
    <text evidence="1">Cytosolic CRABPs may regulate the access of retinoic acid to the nuclear retinoic acid receptors.</text>
</comment>
<gene>
    <name evidence="9" type="primary">fabp3</name>
</gene>
<dbReference type="InterPro" id="IPR000566">
    <property type="entry name" value="Lipocln_cytosolic_FA-bd_dom"/>
</dbReference>
<evidence type="ECO:0000256" key="4">
    <source>
        <dbReference type="ARBA" id="ARBA00022893"/>
    </source>
</evidence>
<keyword evidence="4" id="KW-0845">Vitamin A</keyword>
<keyword evidence="7" id="KW-0812">Transmembrane</keyword>
<keyword evidence="10" id="KW-1185">Reference proteome</keyword>
<reference evidence="9" key="1">
    <citation type="submission" date="2025-08" db="UniProtKB">
        <authorList>
            <consortium name="Ensembl"/>
        </authorList>
    </citation>
    <scope>IDENTIFICATION</scope>
</reference>
<keyword evidence="5" id="KW-0683">Retinol-binding</keyword>
<proteinExistence type="inferred from homology"/>
<keyword evidence="7" id="KW-1133">Transmembrane helix</keyword>
<dbReference type="GO" id="GO:0043009">
    <property type="term" value="P:chordate embryonic development"/>
    <property type="evidence" value="ECO:0007669"/>
    <property type="project" value="Ensembl"/>
</dbReference>
<evidence type="ECO:0000256" key="3">
    <source>
        <dbReference type="ARBA" id="ARBA00013592"/>
    </source>
</evidence>
<dbReference type="FunFam" id="2.40.128.20:FF:000001">
    <property type="entry name" value="Fatty acid-binding protein, adipocyte"/>
    <property type="match status" value="1"/>
</dbReference>
<dbReference type="GO" id="GO:0016918">
    <property type="term" value="F:retinal binding"/>
    <property type="evidence" value="ECO:0007669"/>
    <property type="project" value="UniProtKB-KW"/>
</dbReference>
<evidence type="ECO:0000313" key="9">
    <source>
        <dbReference type="Ensembl" id="ENSSLUP00000057161.1"/>
    </source>
</evidence>
<evidence type="ECO:0000256" key="2">
    <source>
        <dbReference type="ARBA" id="ARBA00008390"/>
    </source>
</evidence>
<dbReference type="PANTHER" id="PTHR11955">
    <property type="entry name" value="FATTY ACID BINDING PROTEIN"/>
    <property type="match status" value="1"/>
</dbReference>
<dbReference type="PRINTS" id="PR00178">
    <property type="entry name" value="FATTYACIDBP"/>
</dbReference>